<gene>
    <name evidence="1" type="ORF">L227DRAFT_226994</name>
</gene>
<name>A0A5C2S2D0_9APHY</name>
<reference evidence="1" key="1">
    <citation type="journal article" date="2018" name="Genome Biol. Evol.">
        <title>Genomics and development of Lentinus tigrinus, a white-rot wood-decaying mushroom with dimorphic fruiting bodies.</title>
        <authorList>
            <person name="Wu B."/>
            <person name="Xu Z."/>
            <person name="Knudson A."/>
            <person name="Carlson A."/>
            <person name="Chen N."/>
            <person name="Kovaka S."/>
            <person name="LaButti K."/>
            <person name="Lipzen A."/>
            <person name="Pennachio C."/>
            <person name="Riley R."/>
            <person name="Schakwitz W."/>
            <person name="Umezawa K."/>
            <person name="Ohm R.A."/>
            <person name="Grigoriev I.V."/>
            <person name="Nagy L.G."/>
            <person name="Gibbons J."/>
            <person name="Hibbett D."/>
        </authorList>
    </citation>
    <scope>NUCLEOTIDE SEQUENCE [LARGE SCALE GENOMIC DNA]</scope>
    <source>
        <strain evidence="1">ALCF2SS1-6</strain>
    </source>
</reference>
<evidence type="ECO:0000313" key="1">
    <source>
        <dbReference type="EMBL" id="RPD57588.1"/>
    </source>
</evidence>
<keyword evidence="2" id="KW-1185">Reference proteome</keyword>
<proteinExistence type="predicted"/>
<organism evidence="1 2">
    <name type="scientific">Lentinus tigrinus ALCF2SS1-6</name>
    <dbReference type="NCBI Taxonomy" id="1328759"/>
    <lineage>
        <taxon>Eukaryota</taxon>
        <taxon>Fungi</taxon>
        <taxon>Dikarya</taxon>
        <taxon>Basidiomycota</taxon>
        <taxon>Agaricomycotina</taxon>
        <taxon>Agaricomycetes</taxon>
        <taxon>Polyporales</taxon>
        <taxon>Polyporaceae</taxon>
        <taxon>Lentinus</taxon>
    </lineage>
</organism>
<protein>
    <submittedName>
        <fullName evidence="1">Uncharacterized protein</fullName>
    </submittedName>
</protein>
<dbReference type="AlphaFoldDB" id="A0A5C2S2D0"/>
<sequence length="305" mass="33797">MDNETPEVTSALLDRLSLPSLEEFGFQLNTYDLGTIEDPFEDGYLSSAFPLPLHSAPSVPFWHELTSAGIHAVNGPESRQVICADSSQQKHAIVIILNHGEPDGMFNFDLALRDFVALFGGSPINTLILSGDYDSLEYADTMPMLFRALPELRILYIQGLGEGDGLRALWDAFRPITVERSESPDAANTQVKIPCPQLRSVMMGSEAQDVTFMHSPNTLRYTEGFFAHLKGVLSARASHGVQPLEKLELHLSCRKGTDFTMARGAPESVLDDLVDWLHVEYTEDWAECGQEIETEQSPFLGNSHL</sequence>
<evidence type="ECO:0000313" key="2">
    <source>
        <dbReference type="Proteomes" id="UP000313359"/>
    </source>
</evidence>
<dbReference type="Proteomes" id="UP000313359">
    <property type="component" value="Unassembled WGS sequence"/>
</dbReference>
<dbReference type="STRING" id="1328759.A0A5C2S2D0"/>
<dbReference type="EMBL" id="ML122280">
    <property type="protein sequence ID" value="RPD57588.1"/>
    <property type="molecule type" value="Genomic_DNA"/>
</dbReference>
<accession>A0A5C2S2D0</accession>